<dbReference type="InterPro" id="IPR010995">
    <property type="entry name" value="DNA_repair_Rad51/TF_NusA_a-hlx"/>
</dbReference>
<dbReference type="Pfam" id="PF14520">
    <property type="entry name" value="HHH_5"/>
    <property type="match status" value="1"/>
</dbReference>
<keyword evidence="4 9" id="KW-0227">DNA damage</keyword>
<comment type="caution">
    <text evidence="13">The sequence shown here is derived from an EMBL/GenBank/DDBJ whole genome shotgun (WGS) entry which is preliminary data.</text>
</comment>
<sequence length="323" mass="35468">MAEDKEKDKKKKYYKDLEDLPGIGEVTAEKLRAAGYGEFSAIAAANPHELAESGGMGVESAKKAIEAAKSMVEIGFETADVVFERRKDLGRIKTGSTALDELLGGGIETMAITEMYGKFSSGKSQLGFQLVVNVQKPVDQGGLNGAVLFVDSEATFRPERIFQLAESQGLDPQTVLKNTHIARAENSDHQIILLEKAEEVIEKNNIKLIVVDSLTSHFRADYLGRGALGERQQKLNKHVHTLQKLAEKYNLAVYVTNQVMDNPGILFGDPTTPIGGHVLAHMSTYRLYVRKSKDDKRIARLVDSPNLPEGEAVFRVTPKGLTD</sequence>
<evidence type="ECO:0000259" key="11">
    <source>
        <dbReference type="PROSITE" id="PS50162"/>
    </source>
</evidence>
<dbReference type="GO" id="GO:0006310">
    <property type="term" value="P:DNA recombination"/>
    <property type="evidence" value="ECO:0007669"/>
    <property type="project" value="UniProtKB-UniRule"/>
</dbReference>
<dbReference type="PROSITE" id="PS50163">
    <property type="entry name" value="RECA_3"/>
    <property type="match status" value="1"/>
</dbReference>
<evidence type="ECO:0000256" key="8">
    <source>
        <dbReference type="ARBA" id="ARBA00025684"/>
    </source>
</evidence>
<dbReference type="SUPFAM" id="SSF47794">
    <property type="entry name" value="Rad51 N-terminal domain-like"/>
    <property type="match status" value="1"/>
</dbReference>
<dbReference type="Gene3D" id="1.10.150.20">
    <property type="entry name" value="5' to 3' exonuclease, C-terminal subdomain"/>
    <property type="match status" value="1"/>
</dbReference>
<comment type="caution">
    <text evidence="9">Lacks conserved residue(s) required for the propagation of feature annotation.</text>
</comment>
<dbReference type="Pfam" id="PF08423">
    <property type="entry name" value="Rad51"/>
    <property type="match status" value="1"/>
</dbReference>
<dbReference type="PROSITE" id="PS50162">
    <property type="entry name" value="RECA_2"/>
    <property type="match status" value="1"/>
</dbReference>
<accession>A0A5E4LQV7</accession>
<evidence type="ECO:0000256" key="3">
    <source>
        <dbReference type="ARBA" id="ARBA00022741"/>
    </source>
</evidence>
<dbReference type="GO" id="GO:0140664">
    <property type="term" value="F:ATP-dependent DNA damage sensor activity"/>
    <property type="evidence" value="ECO:0007669"/>
    <property type="project" value="InterPro"/>
</dbReference>
<evidence type="ECO:0000256" key="1">
    <source>
        <dbReference type="ARBA" id="ARBA00008050"/>
    </source>
</evidence>
<evidence type="ECO:0000256" key="4">
    <source>
        <dbReference type="ARBA" id="ARBA00022763"/>
    </source>
</evidence>
<feature type="domain" description="RecA family profile 2" evidence="12">
    <location>
        <begin position="264"/>
        <end position="323"/>
    </location>
</feature>
<name>A0A5E4LQV7_9ARCH</name>
<dbReference type="NCBIfam" id="NF003301">
    <property type="entry name" value="PRK04301.1"/>
    <property type="match status" value="1"/>
</dbReference>
<dbReference type="HAMAP" id="MF_00348">
    <property type="entry name" value="RadA_arch"/>
    <property type="match status" value="1"/>
</dbReference>
<protein>
    <recommendedName>
        <fullName evidence="2 9">DNA repair and recombination protein RadA</fullName>
    </recommendedName>
</protein>
<dbReference type="InterPro" id="IPR016467">
    <property type="entry name" value="DNA_recomb/repair_RecA-like"/>
</dbReference>
<dbReference type="Gene3D" id="3.40.50.300">
    <property type="entry name" value="P-loop containing nucleotide triphosphate hydrolases"/>
    <property type="match status" value="1"/>
</dbReference>
<dbReference type="Proteomes" id="UP000789941">
    <property type="component" value="Unassembled WGS sequence"/>
</dbReference>
<dbReference type="InterPro" id="IPR011938">
    <property type="entry name" value="DNA_recomb/repair_RadA"/>
</dbReference>
<dbReference type="FunFam" id="3.40.50.300:FF:002052">
    <property type="entry name" value="DNA repair protein RAD51 homolog"/>
    <property type="match status" value="1"/>
</dbReference>
<gene>
    <name evidence="9 13" type="primary">radA</name>
    <name evidence="13" type="ORF">LFW2832_00889</name>
</gene>
<keyword evidence="7 9" id="KW-0233">DNA recombination</keyword>
<dbReference type="EMBL" id="CABMJJ010000009">
    <property type="protein sequence ID" value="VVC04340.1"/>
    <property type="molecule type" value="Genomic_DNA"/>
</dbReference>
<dbReference type="AlphaFoldDB" id="A0A5E4LQV7"/>
<keyword evidence="5 9" id="KW-0067">ATP-binding</keyword>
<keyword evidence="6 9" id="KW-0238">DNA-binding</keyword>
<dbReference type="GO" id="GO:0005524">
    <property type="term" value="F:ATP binding"/>
    <property type="evidence" value="ECO:0007669"/>
    <property type="project" value="UniProtKB-UniRule"/>
</dbReference>
<dbReference type="InterPro" id="IPR020587">
    <property type="entry name" value="RecA_monomer-monomer_interface"/>
</dbReference>
<dbReference type="InterPro" id="IPR013632">
    <property type="entry name" value="Rad51_C"/>
</dbReference>
<evidence type="ECO:0000256" key="6">
    <source>
        <dbReference type="ARBA" id="ARBA00023125"/>
    </source>
</evidence>
<dbReference type="InterPro" id="IPR003583">
    <property type="entry name" value="Hlx-hairpin-Hlx_DNA-bd_motif"/>
</dbReference>
<organism evidence="13 14">
    <name type="scientific">Candidatus Bilamarchaeum dharawalense</name>
    <dbReference type="NCBI Taxonomy" id="2885759"/>
    <lineage>
        <taxon>Archaea</taxon>
        <taxon>Candidatus Micrarchaeota</taxon>
        <taxon>Candidatus Micrarchaeia</taxon>
        <taxon>Candidatus Anstonellales</taxon>
        <taxon>Candidatus Bilamarchaeaceae</taxon>
        <taxon>Candidatus Bilamarchaeum</taxon>
    </lineage>
</organism>
<evidence type="ECO:0000259" key="12">
    <source>
        <dbReference type="PROSITE" id="PS50163"/>
    </source>
</evidence>
<evidence type="ECO:0000256" key="10">
    <source>
        <dbReference type="PIRNR" id="PIRNR005856"/>
    </source>
</evidence>
<comment type="similarity">
    <text evidence="1 9 10">Belongs to the eukaryotic RecA-like protein family.</text>
</comment>
<dbReference type="PANTHER" id="PTHR22942:SF30">
    <property type="entry name" value="MEIOTIC RECOMBINATION PROTEIN DMC1_LIM15 HOMOLOG"/>
    <property type="match status" value="1"/>
</dbReference>
<evidence type="ECO:0000256" key="2">
    <source>
        <dbReference type="ARBA" id="ARBA00018144"/>
    </source>
</evidence>
<keyword evidence="3 9" id="KW-0547">Nucleotide-binding</keyword>
<dbReference type="InterPro" id="IPR027417">
    <property type="entry name" value="P-loop_NTPase"/>
</dbReference>
<comment type="function">
    <text evidence="8 9 10">Involved in DNA repair and in homologous recombination. Binds and assemble on single-stranded DNA to form a nucleoprotein filament. Hydrolyzes ATP in a ssDNA-dependent manner and promotes DNA strand exchange between homologous DNA molecules.</text>
</comment>
<evidence type="ECO:0000313" key="14">
    <source>
        <dbReference type="Proteomes" id="UP000789941"/>
    </source>
</evidence>
<dbReference type="InterPro" id="IPR020588">
    <property type="entry name" value="RecA_ATP-bd"/>
</dbReference>
<proteinExistence type="inferred from homology"/>
<evidence type="ECO:0000256" key="5">
    <source>
        <dbReference type="ARBA" id="ARBA00022840"/>
    </source>
</evidence>
<dbReference type="GO" id="GO:0006281">
    <property type="term" value="P:DNA repair"/>
    <property type="evidence" value="ECO:0007669"/>
    <property type="project" value="UniProtKB-UniRule"/>
</dbReference>
<dbReference type="PIRSF" id="PIRSF005856">
    <property type="entry name" value="Rad51"/>
    <property type="match status" value="1"/>
</dbReference>
<evidence type="ECO:0000256" key="7">
    <source>
        <dbReference type="ARBA" id="ARBA00023172"/>
    </source>
</evidence>
<reference evidence="13 14" key="1">
    <citation type="submission" date="2019-08" db="EMBL/GenBank/DDBJ databases">
        <authorList>
            <person name="Vazquez-Campos X."/>
        </authorList>
    </citation>
    <scope>NUCLEOTIDE SEQUENCE [LARGE SCALE GENOMIC DNA]</scope>
    <source>
        <strain evidence="13">LFW-283_2</strain>
    </source>
</reference>
<dbReference type="SMART" id="SM00278">
    <property type="entry name" value="HhH1"/>
    <property type="match status" value="2"/>
</dbReference>
<dbReference type="PANTHER" id="PTHR22942">
    <property type="entry name" value="RECA/RAD51/RADA DNA STRAND-PAIRING FAMILY MEMBER"/>
    <property type="match status" value="1"/>
</dbReference>
<dbReference type="SUPFAM" id="SSF52540">
    <property type="entry name" value="P-loop containing nucleoside triphosphate hydrolases"/>
    <property type="match status" value="1"/>
</dbReference>
<evidence type="ECO:0000256" key="9">
    <source>
        <dbReference type="HAMAP-Rule" id="MF_00348"/>
    </source>
</evidence>
<dbReference type="NCBIfam" id="TIGR02236">
    <property type="entry name" value="recomb_radA"/>
    <property type="match status" value="1"/>
</dbReference>
<evidence type="ECO:0000313" key="13">
    <source>
        <dbReference type="EMBL" id="VVC04340.1"/>
    </source>
</evidence>
<feature type="domain" description="RecA family profile 1" evidence="11">
    <location>
        <begin position="88"/>
        <end position="259"/>
    </location>
</feature>
<dbReference type="GO" id="GO:0003684">
    <property type="term" value="F:damaged DNA binding"/>
    <property type="evidence" value="ECO:0007669"/>
    <property type="project" value="UniProtKB-UniRule"/>
</dbReference>